<evidence type="ECO:0000259" key="3">
    <source>
        <dbReference type="PROSITE" id="PS50157"/>
    </source>
</evidence>
<dbReference type="PROSITE" id="PS00028">
    <property type="entry name" value="ZINC_FINGER_C2H2_1"/>
    <property type="match status" value="1"/>
</dbReference>
<proteinExistence type="predicted"/>
<feature type="region of interest" description="Disordered" evidence="2">
    <location>
        <begin position="191"/>
        <end position="226"/>
    </location>
</feature>
<dbReference type="GeneID" id="35598907"/>
<feature type="domain" description="C2H2-type" evidence="3">
    <location>
        <begin position="233"/>
        <end position="263"/>
    </location>
</feature>
<evidence type="ECO:0000256" key="2">
    <source>
        <dbReference type="SAM" id="MobiDB-lite"/>
    </source>
</evidence>
<dbReference type="AlphaFoldDB" id="A0A2D3V5S6"/>
<gene>
    <name evidence="4" type="ORF">RCC_03710</name>
</gene>
<keyword evidence="1" id="KW-0863">Zinc-finger</keyword>
<protein>
    <recommendedName>
        <fullName evidence="3">C2H2-type domain-containing protein</fullName>
    </recommendedName>
</protein>
<evidence type="ECO:0000256" key="1">
    <source>
        <dbReference type="PROSITE-ProRule" id="PRU00042"/>
    </source>
</evidence>
<feature type="region of interest" description="Disordered" evidence="2">
    <location>
        <begin position="80"/>
        <end position="106"/>
    </location>
</feature>
<dbReference type="InterPro" id="IPR013087">
    <property type="entry name" value="Znf_C2H2_type"/>
</dbReference>
<keyword evidence="1" id="KW-0479">Metal-binding</keyword>
<accession>A0A2D3V5S6</accession>
<keyword evidence="5" id="KW-1185">Reference proteome</keyword>
<feature type="domain" description="C2H2-type" evidence="3">
    <location>
        <begin position="263"/>
        <end position="291"/>
    </location>
</feature>
<dbReference type="OrthoDB" id="3647936at2759"/>
<feature type="compositionally biased region" description="Polar residues" evidence="2">
    <location>
        <begin position="93"/>
        <end position="106"/>
    </location>
</feature>
<reference evidence="4 5" key="1">
    <citation type="submission" date="2016-03" db="EMBL/GenBank/DDBJ databases">
        <authorList>
            <person name="Ploux O."/>
        </authorList>
    </citation>
    <scope>NUCLEOTIDE SEQUENCE [LARGE SCALE GENOMIC DNA]</scope>
    <source>
        <strain evidence="4 5">URUG2</strain>
    </source>
</reference>
<dbReference type="Gene3D" id="3.30.160.60">
    <property type="entry name" value="Classic Zinc Finger"/>
    <property type="match status" value="1"/>
</dbReference>
<dbReference type="GO" id="GO:0008270">
    <property type="term" value="F:zinc ion binding"/>
    <property type="evidence" value="ECO:0007669"/>
    <property type="project" value="UniProtKB-KW"/>
</dbReference>
<dbReference type="RefSeq" id="XP_023624764.1">
    <property type="nucleotide sequence ID" value="XM_023768996.1"/>
</dbReference>
<dbReference type="Proteomes" id="UP000225277">
    <property type="component" value="Unassembled WGS sequence"/>
</dbReference>
<dbReference type="STRING" id="112498.A0A2D3V5S6"/>
<dbReference type="SMART" id="SM00355">
    <property type="entry name" value="ZnF_C2H2"/>
    <property type="match status" value="2"/>
</dbReference>
<organism evidence="4 5">
    <name type="scientific">Ramularia collo-cygni</name>
    <dbReference type="NCBI Taxonomy" id="112498"/>
    <lineage>
        <taxon>Eukaryota</taxon>
        <taxon>Fungi</taxon>
        <taxon>Dikarya</taxon>
        <taxon>Ascomycota</taxon>
        <taxon>Pezizomycotina</taxon>
        <taxon>Dothideomycetes</taxon>
        <taxon>Dothideomycetidae</taxon>
        <taxon>Mycosphaerellales</taxon>
        <taxon>Mycosphaerellaceae</taxon>
        <taxon>Ramularia</taxon>
    </lineage>
</organism>
<dbReference type="PROSITE" id="PS50157">
    <property type="entry name" value="ZINC_FINGER_C2H2_2"/>
    <property type="match status" value="2"/>
</dbReference>
<feature type="compositionally biased region" description="Polar residues" evidence="2">
    <location>
        <begin position="191"/>
        <end position="210"/>
    </location>
</feature>
<dbReference type="EMBL" id="FJUY01000004">
    <property type="protein sequence ID" value="CZT17874.1"/>
    <property type="molecule type" value="Genomic_DNA"/>
</dbReference>
<keyword evidence="1" id="KW-0862">Zinc</keyword>
<sequence length="422" mass="46515">MAMDNTDEWGMWPETSDPEWKILAAMIQDVAQDYPETGIDDTVLFDSGIPDGASHASYAPTTPFHDAAAPVDWSGMSASKNVAGGGPPVRPTIYTQQPAQSSSQNGGCDYMQNPILTISPAGFESEGKIIVTPPQDYCAMFDTFGDPTQLKTPSLSSGTTYGTTQQGYGNSVAPFSEQDLSWIAFPQSTSANISSTLDPNAQYRASTGSKRPSIDLGDEDGRPKRARSIKNGYECEHPTCNKRYNRACDATKHFKNVHANKAHKCEICGSRHPYPKDVRRHMKQVHDINSPAVDGEQQVKPQRRFTSLKSVASMLAKLHIWHTDPVEEEKPEDFILVTQDHRDYRKIYLDGVESSEAMMQKIGDAFGMHHTDDALLRRYVSGGRLGKCLGGAQLMSAVENAVAARKTLQLFFTPRDDFREGV</sequence>
<evidence type="ECO:0000313" key="5">
    <source>
        <dbReference type="Proteomes" id="UP000225277"/>
    </source>
</evidence>
<evidence type="ECO:0000313" key="4">
    <source>
        <dbReference type="EMBL" id="CZT17874.1"/>
    </source>
</evidence>
<name>A0A2D3V5S6_9PEZI</name>